<sequence>MIADLILDIQAKEKKKQLTNGYGERCFAQSLMAIITTFTKAVAAAGNTMWSGNKIYYHIIFFLIHCSSLGQKEKLNIYWRYFVKHHQAF</sequence>
<name>A0A1J1IBQ4_9DIPT</name>
<protein>
    <submittedName>
        <fullName evidence="1">CLUMA_CG009838, isoform A</fullName>
    </submittedName>
</protein>
<dbReference type="AlphaFoldDB" id="A0A1J1IBQ4"/>
<accession>A0A1J1IBQ4</accession>
<evidence type="ECO:0000313" key="1">
    <source>
        <dbReference type="EMBL" id="CRK96422.1"/>
    </source>
</evidence>
<proteinExistence type="predicted"/>
<dbReference type="EMBL" id="CVRI01000043">
    <property type="protein sequence ID" value="CRK96422.1"/>
    <property type="molecule type" value="Genomic_DNA"/>
</dbReference>
<gene>
    <name evidence="1" type="ORF">CLUMA_CG009838</name>
</gene>
<keyword evidence="2" id="KW-1185">Reference proteome</keyword>
<organism evidence="1 2">
    <name type="scientific">Clunio marinus</name>
    <dbReference type="NCBI Taxonomy" id="568069"/>
    <lineage>
        <taxon>Eukaryota</taxon>
        <taxon>Metazoa</taxon>
        <taxon>Ecdysozoa</taxon>
        <taxon>Arthropoda</taxon>
        <taxon>Hexapoda</taxon>
        <taxon>Insecta</taxon>
        <taxon>Pterygota</taxon>
        <taxon>Neoptera</taxon>
        <taxon>Endopterygota</taxon>
        <taxon>Diptera</taxon>
        <taxon>Nematocera</taxon>
        <taxon>Chironomoidea</taxon>
        <taxon>Chironomidae</taxon>
        <taxon>Clunio</taxon>
    </lineage>
</organism>
<evidence type="ECO:0000313" key="2">
    <source>
        <dbReference type="Proteomes" id="UP000183832"/>
    </source>
</evidence>
<dbReference type="Proteomes" id="UP000183832">
    <property type="component" value="Unassembled WGS sequence"/>
</dbReference>
<reference evidence="1 2" key="1">
    <citation type="submission" date="2015-04" db="EMBL/GenBank/DDBJ databases">
        <authorList>
            <person name="Syromyatnikov M.Y."/>
            <person name="Popov V.N."/>
        </authorList>
    </citation>
    <scope>NUCLEOTIDE SEQUENCE [LARGE SCALE GENOMIC DNA]</scope>
</reference>